<dbReference type="Pfam" id="PF02498">
    <property type="entry name" value="Bro-N"/>
    <property type="match status" value="1"/>
</dbReference>
<name>A0A346RNT9_9ABAC</name>
<sequence>MSISKIEFVNGPIEVFTVTDEKGENWFQANTFAKTLNYKNCPNAVAKYVSAENQCTYDVFKTNNGSPQIEETHESYLSIQPKTKFINRAGVFELLSASEMPAAKKFKQWNNNDLLPKLCEDGEYNMARDAPIEISEGMNAIHVATDQDGREAAWIEEARKFQAIIKAKEHKIEELTVQLKDSNDKLITFATGLIQANNNLNEANKGLIKANETIGLMANRMADISQDVIAKPSDPQLLHSLAVCAIGGEQYAFLRPQKRSLQRSLKSLDVRPDDIVYQSDYVPNAVNVLNKIKENLPKDKFKARHNRITLLDDLTREQLIGVIDSTLSSRQVAIAKRKVEEKNK</sequence>
<feature type="domain" description="Bro-N" evidence="2">
    <location>
        <begin position="1"/>
        <end position="122"/>
    </location>
</feature>
<dbReference type="GeneID" id="65102189"/>
<reference evidence="3 4" key="1">
    <citation type="journal article" date="2018" name="J. Invertebr. Pathol.">
        <title>Morphological, genetic and biological characterisation of a novel alphabaculovirus isolated from Cryptophlebia peltastica (Lepidoptera: Tortricidae).</title>
        <authorList>
            <person name="Marsberg T."/>
            <person name="Jukes M.D."/>
            <person name="Krejmer-Rabalska M."/>
            <person name="Rabalski L."/>
            <person name="Knox C.M."/>
            <person name="Moore S.D."/>
            <person name="Hill M.P."/>
            <person name="Szewczyk B."/>
        </authorList>
    </citation>
    <scope>NUCLEOTIDE SEQUENCE [LARGE SCALE GENOMIC DNA]</scope>
    <source>
        <strain evidence="3">SA</strain>
    </source>
</reference>
<evidence type="ECO:0000256" key="1">
    <source>
        <dbReference type="SAM" id="Coils"/>
    </source>
</evidence>
<dbReference type="Pfam" id="PF12299">
    <property type="entry name" value="DUF3627"/>
    <property type="match status" value="1"/>
</dbReference>
<feature type="coiled-coil region" evidence="1">
    <location>
        <begin position="158"/>
        <end position="213"/>
    </location>
</feature>
<dbReference type="EMBL" id="MH394321">
    <property type="protein sequence ID" value="AXS67736.1"/>
    <property type="molecule type" value="Genomic_DNA"/>
</dbReference>
<dbReference type="Proteomes" id="UP000500845">
    <property type="component" value="Segment"/>
</dbReference>
<dbReference type="RefSeq" id="YP_010086944.1">
    <property type="nucleotide sequence ID" value="NC_055500.1"/>
</dbReference>
<accession>A0A346RNT9</accession>
<keyword evidence="4" id="KW-1185">Reference proteome</keyword>
<evidence type="ECO:0000313" key="4">
    <source>
        <dbReference type="Proteomes" id="UP000500845"/>
    </source>
</evidence>
<keyword evidence="1" id="KW-0175">Coiled coil</keyword>
<proteinExistence type="predicted"/>
<evidence type="ECO:0000313" key="3">
    <source>
        <dbReference type="EMBL" id="AXS67736.1"/>
    </source>
</evidence>
<evidence type="ECO:0000259" key="2">
    <source>
        <dbReference type="PROSITE" id="PS51750"/>
    </source>
</evidence>
<dbReference type="InterPro" id="IPR022549">
    <property type="entry name" value="DUF3627"/>
</dbReference>
<protein>
    <submittedName>
        <fullName evidence="3">Bro-c</fullName>
    </submittedName>
</protein>
<dbReference type="SMART" id="SM01040">
    <property type="entry name" value="Bro-N"/>
    <property type="match status" value="1"/>
</dbReference>
<dbReference type="PROSITE" id="PS51750">
    <property type="entry name" value="BRO_N"/>
    <property type="match status" value="1"/>
</dbReference>
<dbReference type="KEGG" id="vg:65102189"/>
<organism evidence="3 4">
    <name type="scientific">Cryptophlebia peltastica nucleopolyhedrovirus</name>
    <dbReference type="NCBI Taxonomy" id="2304025"/>
    <lineage>
        <taxon>Viruses</taxon>
        <taxon>Viruses incertae sedis</taxon>
        <taxon>Naldaviricetes</taxon>
        <taxon>Lefavirales</taxon>
        <taxon>Baculoviridae</taxon>
        <taxon>Alphabaculovirus</taxon>
        <taxon>Alphabaculovirus crypeltasticae</taxon>
    </lineage>
</organism>
<dbReference type="InterPro" id="IPR003497">
    <property type="entry name" value="BRO_N_domain"/>
</dbReference>